<dbReference type="EMBL" id="VRMG01000004">
    <property type="protein sequence ID" value="TXN31933.1"/>
    <property type="molecule type" value="Genomic_DNA"/>
</dbReference>
<dbReference type="Proteomes" id="UP000321379">
    <property type="component" value="Unassembled WGS sequence"/>
</dbReference>
<name>A0A5C8UTI8_9MICO</name>
<keyword evidence="3" id="KW-0732">Signal</keyword>
<evidence type="ECO:0008006" key="6">
    <source>
        <dbReference type="Google" id="ProtNLM"/>
    </source>
</evidence>
<dbReference type="InterPro" id="IPR017850">
    <property type="entry name" value="Alkaline_phosphatase_core_sf"/>
</dbReference>
<proteinExistence type="predicted"/>
<dbReference type="Pfam" id="PF04185">
    <property type="entry name" value="Phosphoesterase"/>
    <property type="match status" value="2"/>
</dbReference>
<dbReference type="InterPro" id="IPR007312">
    <property type="entry name" value="Phosphoesterase"/>
</dbReference>
<accession>A0A5C8UTI8</accession>
<evidence type="ECO:0000256" key="1">
    <source>
        <dbReference type="ARBA" id="ARBA00022801"/>
    </source>
</evidence>
<dbReference type="GO" id="GO:0016788">
    <property type="term" value="F:hydrolase activity, acting on ester bonds"/>
    <property type="evidence" value="ECO:0007669"/>
    <property type="project" value="InterPro"/>
</dbReference>
<dbReference type="GO" id="GO:0009395">
    <property type="term" value="P:phospholipid catabolic process"/>
    <property type="evidence" value="ECO:0007669"/>
    <property type="project" value="TreeGrafter"/>
</dbReference>
<keyword evidence="2" id="KW-0843">Virulence</keyword>
<dbReference type="PANTHER" id="PTHR31956:SF8">
    <property type="entry name" value="ACID PHOSPHATASE PHOA (AFU_ORTHOLOGUE AFUA_1G03570)"/>
    <property type="match status" value="1"/>
</dbReference>
<dbReference type="RefSeq" id="WP_147782182.1">
    <property type="nucleotide sequence ID" value="NZ_VRMG01000004.1"/>
</dbReference>
<evidence type="ECO:0000256" key="3">
    <source>
        <dbReference type="SAM" id="SignalP"/>
    </source>
</evidence>
<evidence type="ECO:0000256" key="2">
    <source>
        <dbReference type="ARBA" id="ARBA00023026"/>
    </source>
</evidence>
<organism evidence="4 5">
    <name type="scientific">Lacisediminihabitans profunda</name>
    <dbReference type="NCBI Taxonomy" id="2594790"/>
    <lineage>
        <taxon>Bacteria</taxon>
        <taxon>Bacillati</taxon>
        <taxon>Actinomycetota</taxon>
        <taxon>Actinomycetes</taxon>
        <taxon>Micrococcales</taxon>
        <taxon>Microbacteriaceae</taxon>
        <taxon>Lacisediminihabitans</taxon>
    </lineage>
</organism>
<dbReference type="Gene3D" id="3.40.720.10">
    <property type="entry name" value="Alkaline Phosphatase, subunit A"/>
    <property type="match status" value="1"/>
</dbReference>
<comment type="caution">
    <text evidence="4">The sequence shown here is derived from an EMBL/GenBank/DDBJ whole genome shotgun (WGS) entry which is preliminary data.</text>
</comment>
<dbReference type="PANTHER" id="PTHR31956">
    <property type="entry name" value="NON-SPECIFIC PHOSPHOLIPASE C4-RELATED"/>
    <property type="match status" value="1"/>
</dbReference>
<gene>
    <name evidence="4" type="ORF">FVP33_03145</name>
</gene>
<evidence type="ECO:0000313" key="5">
    <source>
        <dbReference type="Proteomes" id="UP000321379"/>
    </source>
</evidence>
<evidence type="ECO:0000313" key="4">
    <source>
        <dbReference type="EMBL" id="TXN31933.1"/>
    </source>
</evidence>
<protein>
    <recommendedName>
        <fullName evidence="6">Phosphoesterase</fullName>
    </recommendedName>
</protein>
<reference evidence="4 5" key="1">
    <citation type="submission" date="2019-08" db="EMBL/GenBank/DDBJ databases">
        <title>Bacterial whole genome sequence for Glaciihabitans sp. CHu50b-6-2.</title>
        <authorList>
            <person name="Jin L."/>
        </authorList>
    </citation>
    <scope>NUCLEOTIDE SEQUENCE [LARGE SCALE GENOMIC DNA]</scope>
    <source>
        <strain evidence="4 5">CHu50b-6-2</strain>
    </source>
</reference>
<keyword evidence="1" id="KW-0378">Hydrolase</keyword>
<dbReference type="AlphaFoldDB" id="A0A5C8UTI8"/>
<keyword evidence="5" id="KW-1185">Reference proteome</keyword>
<feature type="chain" id="PRO_5022970248" description="Phosphoesterase" evidence="3">
    <location>
        <begin position="28"/>
        <end position="379"/>
    </location>
</feature>
<sequence length="379" mass="40275">MHTRSRLTAVATAAVAVLALTATAASAAPHQDASEGASAHHDGPSFDHIFVIMLENHSQSSVIGDANAPYLTSLASQYSTADNYYGVTHPSMPNYIATIAGDNFGIQDDNDQNVVNLNRMNLVDQLESRHIGWGAYLETLPANKLDRFGPALPDGTVASLYAKKHNPFVLFDDVKNNPARMAQVKDYSQLSADLNGPKAPQFVWISPNQCNDMHGGVYATIAGHPETPCPYGSVKDDANDAALKQKADTFVKTAVATITGSQAWTKRSAIVIVTDENDYTGNTTTGGWESAAGCCDSPYVSAADPRISASWPGGTYGGGLIPAIVVTASGPRHFVDHTAYNHYSLLTTIEQNFGLGYLGHAGDTAGGVVPMWPMFTGKR</sequence>
<feature type="signal peptide" evidence="3">
    <location>
        <begin position="1"/>
        <end position="27"/>
    </location>
</feature>